<dbReference type="EC" id="5.6.2.1" evidence="7"/>
<keyword evidence="3 6" id="KW-0799">Topoisomerase</keyword>
<dbReference type="PROSITE" id="PS00176">
    <property type="entry name" value="TOPO_IB_1"/>
    <property type="match status" value="1"/>
</dbReference>
<dbReference type="PANTHER" id="PTHR10290">
    <property type="entry name" value="DNA TOPOISOMERASE I"/>
    <property type="match status" value="1"/>
</dbReference>
<feature type="region of interest" description="Disordered" evidence="8">
    <location>
        <begin position="674"/>
        <end position="697"/>
    </location>
</feature>
<dbReference type="InterPro" id="IPR001631">
    <property type="entry name" value="TopoI"/>
</dbReference>
<dbReference type="FunFam" id="3.90.15.10:FF:000003">
    <property type="entry name" value="DNA topoisomerase I"/>
    <property type="match status" value="1"/>
</dbReference>
<evidence type="ECO:0000313" key="10">
    <source>
        <dbReference type="EMBL" id="CAD9232726.1"/>
    </source>
</evidence>
<dbReference type="InterPro" id="IPR014711">
    <property type="entry name" value="TopoI_cat_a-hlx-sub_euk"/>
</dbReference>
<dbReference type="PANTHER" id="PTHR10290:SF3">
    <property type="entry name" value="DNA TOPOISOMERASE 1"/>
    <property type="match status" value="1"/>
</dbReference>
<keyword evidence="5 6" id="KW-0413">Isomerase</keyword>
<dbReference type="AlphaFoldDB" id="A0A7S1TDG0"/>
<evidence type="ECO:0000256" key="8">
    <source>
        <dbReference type="SAM" id="MobiDB-lite"/>
    </source>
</evidence>
<sequence>MTSDSDSDDVPLIRKRRKSEHMLDGEGLGTKRERSVSVGNGEEDRRMGSGTDVLEKKRTEEGLQRKKVKKEEEEEDFEDQPRSVIRSTLVHGKKEDAGGSGVNGTVNRSSRGRKDVRIAESRKKQNGVGKDKAITKKPSKIQERKKTQTKGKSAQKGKKRKPRGVSQVAKVSKNERVKIRESDEEDDDGMRWWDADQGDEIKWSTLEHHGVLFPPAYKPHGVPLVYDGHEIFLDPVSEEVATFYAAKLETDYVQKATFRKNFFHDFQRVLKKAKEPLALKIKTLEKCDFKRIWDHLEAEKAKKKEIPPAEKKRIREEEQERIKKYTVAMVDGREEKVGNFRVEPPGLFLGRGEHPLAGKLKKRVKPEDITINIGKNVPVPPCPLDGHKWGRIIHNNKVTWLATWKDSITNGFKYVWLGAGSAFKGMSDHAKFEKARMLKDHIDKIRKEYTEGFDSKNRAVRQRSIALYLIDKLALRVGNEKGEDEADTVGCCSLRVEHVKFNDPQTVEFDFLGKDSIRYYNTVEIDRKAYVTMKTFIVGKKNEENIFDELTVSSLNDYLKELMPGLSAKVFRTYNASITLDRLLTSTTTKDTVVNKLVFYNQQNKEVAILCNHQRSLPKAHGAQMEKLSTKLNDAKKWLRELQRGLKDSKSKGGEAVTVIQLVRPKPVIKAEMNEKQRAEERQKAENSSPEKVERRMKREQLERNIAASKEKIVKLEAERQTKDDLKTVALGTSKINYLDPRITVAWCKRFEVPIEKVFAKTLLTKFAWAMETIESFKF</sequence>
<dbReference type="Pfam" id="PF02919">
    <property type="entry name" value="Topoisom_I_N"/>
    <property type="match status" value="1"/>
</dbReference>
<evidence type="ECO:0000256" key="6">
    <source>
        <dbReference type="PROSITE-ProRule" id="PRU01382"/>
    </source>
</evidence>
<keyword evidence="4 6" id="KW-0238">DNA-binding</keyword>
<dbReference type="GO" id="GO:0003677">
    <property type="term" value="F:DNA binding"/>
    <property type="evidence" value="ECO:0007669"/>
    <property type="project" value="UniProtKB-UniRule"/>
</dbReference>
<dbReference type="CDD" id="cd00660">
    <property type="entry name" value="Topoisomer_IB_N"/>
    <property type="match status" value="1"/>
</dbReference>
<dbReference type="InterPro" id="IPR018521">
    <property type="entry name" value="TopoIB_AS"/>
</dbReference>
<dbReference type="InterPro" id="IPR025834">
    <property type="entry name" value="TopoI_C_dom"/>
</dbReference>
<dbReference type="InterPro" id="IPR013500">
    <property type="entry name" value="TopoI_cat_euk"/>
</dbReference>
<dbReference type="Pfam" id="PF01028">
    <property type="entry name" value="Topoisom_I"/>
    <property type="match status" value="1"/>
</dbReference>
<dbReference type="PROSITE" id="PS52038">
    <property type="entry name" value="TOPO_IB_2"/>
    <property type="match status" value="1"/>
</dbReference>
<organism evidence="10">
    <name type="scientific">Compsopogon caeruleus</name>
    <dbReference type="NCBI Taxonomy" id="31354"/>
    <lineage>
        <taxon>Eukaryota</taxon>
        <taxon>Rhodophyta</taxon>
        <taxon>Compsopogonophyceae</taxon>
        <taxon>Compsopogonales</taxon>
        <taxon>Compsopogonaceae</taxon>
        <taxon>Compsopogon</taxon>
    </lineage>
</organism>
<dbReference type="GO" id="GO:0005730">
    <property type="term" value="C:nucleolus"/>
    <property type="evidence" value="ECO:0007669"/>
    <property type="project" value="TreeGrafter"/>
</dbReference>
<dbReference type="InterPro" id="IPR011010">
    <property type="entry name" value="DNA_brk_join_enz"/>
</dbReference>
<dbReference type="PRINTS" id="PR00416">
    <property type="entry name" value="EUTPISMRASEI"/>
</dbReference>
<evidence type="ECO:0000256" key="7">
    <source>
        <dbReference type="RuleBase" id="RU365101"/>
    </source>
</evidence>
<evidence type="ECO:0000259" key="9">
    <source>
        <dbReference type="SMART" id="SM00435"/>
    </source>
</evidence>
<comment type="function">
    <text evidence="7">Releases the supercoiling and torsional tension of DNA introduced during the DNA replication and transcription by transiently cleaving and rejoining one strand of the DNA duplex. Introduces a single-strand break via transesterification at the specific target site 5'-[CT]CCTTp site in duplex DNA. The scissile phosphodiester is attacked by the catalytic tyrosine of the enzyme, resulting in the formation of a DNA-(3'-phosphotyrosyl)-enzyme intermediate and the expulsion of a 5'-OH DNA strand. The free DNA strand then undergoes passage around the unbroken strand thus removing DNA supercoils. Finally, in the religation step, the DNA 5'-OH attacks the covalent intermediate to expel the active-site tyrosine and restore the DNA phosphodiester backbone.</text>
</comment>
<feature type="domain" description="DNA topoisomerase I eukaryotic-type" evidence="9">
    <location>
        <begin position="347"/>
        <end position="752"/>
    </location>
</feature>
<dbReference type="SUPFAM" id="SSF56349">
    <property type="entry name" value="DNA breaking-rejoining enzymes"/>
    <property type="match status" value="1"/>
</dbReference>
<dbReference type="GO" id="GO:0005694">
    <property type="term" value="C:chromosome"/>
    <property type="evidence" value="ECO:0007669"/>
    <property type="project" value="InterPro"/>
</dbReference>
<dbReference type="CDD" id="cd00659">
    <property type="entry name" value="Topo_IB_C"/>
    <property type="match status" value="1"/>
</dbReference>
<dbReference type="Gene3D" id="3.90.15.10">
    <property type="entry name" value="Topoisomerase I, Chain A, domain 3"/>
    <property type="match status" value="1"/>
</dbReference>
<dbReference type="InterPro" id="IPR013030">
    <property type="entry name" value="DNA_topo_DNA_db_N_dom2"/>
</dbReference>
<evidence type="ECO:0000256" key="2">
    <source>
        <dbReference type="ARBA" id="ARBA00006645"/>
    </source>
</evidence>
<feature type="region of interest" description="Disordered" evidence="8">
    <location>
        <begin position="1"/>
        <end position="191"/>
    </location>
</feature>
<dbReference type="Gene3D" id="2.170.11.10">
    <property type="entry name" value="DNA Topoisomerase I, domain 2"/>
    <property type="match status" value="1"/>
</dbReference>
<dbReference type="GO" id="GO:0006265">
    <property type="term" value="P:DNA topological change"/>
    <property type="evidence" value="ECO:0007669"/>
    <property type="project" value="UniProtKB-UniRule"/>
</dbReference>
<proteinExistence type="inferred from homology"/>
<dbReference type="InterPro" id="IPR051062">
    <property type="entry name" value="Topoisomerase_IB"/>
</dbReference>
<comment type="catalytic activity">
    <reaction evidence="1 6 7">
        <text>ATP-independent breakage of single-stranded DNA, followed by passage and rejoining.</text>
        <dbReference type="EC" id="5.6.2.1"/>
    </reaction>
</comment>
<evidence type="ECO:0000256" key="5">
    <source>
        <dbReference type="ARBA" id="ARBA00023235"/>
    </source>
</evidence>
<feature type="compositionally biased region" description="Basic residues" evidence="8">
    <location>
        <begin position="147"/>
        <end position="163"/>
    </location>
</feature>
<dbReference type="SUPFAM" id="SSF56741">
    <property type="entry name" value="Eukaryotic DNA topoisomerase I, N-terminal DNA-binding fragment"/>
    <property type="match status" value="1"/>
</dbReference>
<name>A0A7S1TDG0_9RHOD</name>
<evidence type="ECO:0000256" key="3">
    <source>
        <dbReference type="ARBA" id="ARBA00023029"/>
    </source>
</evidence>
<reference evidence="10" key="1">
    <citation type="submission" date="2021-01" db="EMBL/GenBank/DDBJ databases">
        <authorList>
            <person name="Corre E."/>
            <person name="Pelletier E."/>
            <person name="Niang G."/>
            <person name="Scheremetjew M."/>
            <person name="Finn R."/>
            <person name="Kale V."/>
            <person name="Holt S."/>
            <person name="Cochrane G."/>
            <person name="Meng A."/>
            <person name="Brown T."/>
            <person name="Cohen L."/>
        </authorList>
    </citation>
    <scope>NUCLEOTIDE SEQUENCE</scope>
    <source>
        <strain evidence="10">SAG 36.94</strain>
    </source>
</reference>
<evidence type="ECO:0000256" key="4">
    <source>
        <dbReference type="ARBA" id="ARBA00023125"/>
    </source>
</evidence>
<feature type="active site" description="O-(3'-phospho-DNA)-tyrosine intermediate" evidence="6">
    <location>
        <position position="738"/>
    </location>
</feature>
<protein>
    <recommendedName>
        <fullName evidence="7">DNA topoisomerase I</fullName>
        <ecNumber evidence="7">5.6.2.1</ecNumber>
    </recommendedName>
    <alternativeName>
        <fullName evidence="7">DNA topoisomerase 1</fullName>
    </alternativeName>
</protein>
<feature type="compositionally biased region" description="Basic and acidic residues" evidence="8">
    <location>
        <begin position="42"/>
        <end position="64"/>
    </location>
</feature>
<dbReference type="Gene3D" id="1.10.132.10">
    <property type="match status" value="1"/>
</dbReference>
<feature type="compositionally biased region" description="Basic and acidic residues" evidence="8">
    <location>
        <begin position="20"/>
        <end position="35"/>
    </location>
</feature>
<accession>A0A7S1TDG0</accession>
<dbReference type="GO" id="GO:0003917">
    <property type="term" value="F:DNA topoisomerase type I (single strand cut, ATP-independent) activity"/>
    <property type="evidence" value="ECO:0007669"/>
    <property type="project" value="UniProtKB-UniRule"/>
</dbReference>
<evidence type="ECO:0000256" key="1">
    <source>
        <dbReference type="ARBA" id="ARBA00000213"/>
    </source>
</evidence>
<dbReference type="InterPro" id="IPR008336">
    <property type="entry name" value="TopoI_DNA-bd_euk"/>
</dbReference>
<dbReference type="InterPro" id="IPR014727">
    <property type="entry name" value="TopoI_cat_a/b-sub_euk"/>
</dbReference>
<dbReference type="Pfam" id="PF14370">
    <property type="entry name" value="Topo_C_assoc"/>
    <property type="match status" value="1"/>
</dbReference>
<dbReference type="InterPro" id="IPR013034">
    <property type="entry name" value="DNA_topo_DNA_db_N_dom1"/>
</dbReference>
<feature type="compositionally biased region" description="Basic and acidic residues" evidence="8">
    <location>
        <begin position="112"/>
        <end position="146"/>
    </location>
</feature>
<dbReference type="GO" id="GO:0006260">
    <property type="term" value="P:DNA replication"/>
    <property type="evidence" value="ECO:0007669"/>
    <property type="project" value="TreeGrafter"/>
</dbReference>
<dbReference type="InterPro" id="IPR013499">
    <property type="entry name" value="TopoI_euk"/>
</dbReference>
<dbReference type="Gene3D" id="1.10.10.41">
    <property type="entry name" value="Yeast DNA topoisomerase - domain 1"/>
    <property type="match status" value="1"/>
</dbReference>
<comment type="similarity">
    <text evidence="2 6 7">Belongs to the type IB topoisomerase family.</text>
</comment>
<dbReference type="EMBL" id="HBGH01008757">
    <property type="protein sequence ID" value="CAD9232726.1"/>
    <property type="molecule type" value="Transcribed_RNA"/>
</dbReference>
<feature type="compositionally biased region" description="Basic and acidic residues" evidence="8">
    <location>
        <begin position="172"/>
        <end position="181"/>
    </location>
</feature>
<gene>
    <name evidence="10" type="ORF">CCAE0312_LOCUS4809</name>
</gene>
<dbReference type="GO" id="GO:0007059">
    <property type="term" value="P:chromosome segregation"/>
    <property type="evidence" value="ECO:0007669"/>
    <property type="project" value="TreeGrafter"/>
</dbReference>
<dbReference type="SMART" id="SM00435">
    <property type="entry name" value="TOPEUc"/>
    <property type="match status" value="1"/>
</dbReference>
<dbReference type="InterPro" id="IPR036202">
    <property type="entry name" value="TopoI_DNA-bd_euk_N_sf"/>
</dbReference>